<feature type="chain" id="PRO_5008597381" evidence="1">
    <location>
        <begin position="26"/>
        <end position="59"/>
    </location>
</feature>
<keyword evidence="1" id="KW-0732">Signal</keyword>
<dbReference type="Proteomes" id="UP000092154">
    <property type="component" value="Unassembled WGS sequence"/>
</dbReference>
<feature type="signal peptide" evidence="1">
    <location>
        <begin position="1"/>
        <end position="25"/>
    </location>
</feature>
<gene>
    <name evidence="2" type="ORF">K503DRAFT_805097</name>
</gene>
<evidence type="ECO:0000313" key="2">
    <source>
        <dbReference type="EMBL" id="OAX32596.1"/>
    </source>
</evidence>
<dbReference type="EMBL" id="KV448965">
    <property type="protein sequence ID" value="OAX32596.1"/>
    <property type="molecule type" value="Genomic_DNA"/>
</dbReference>
<proteinExistence type="predicted"/>
<evidence type="ECO:0000256" key="1">
    <source>
        <dbReference type="SAM" id="SignalP"/>
    </source>
</evidence>
<sequence length="59" mass="6246">MHPSRDHFAAHPFLIAALSLRVAFGPAVISQCEVSSPPASDPQQNVVSLISQSSLNCCI</sequence>
<evidence type="ECO:0000313" key="3">
    <source>
        <dbReference type="Proteomes" id="UP000092154"/>
    </source>
</evidence>
<keyword evidence="3" id="KW-1185">Reference proteome</keyword>
<reference evidence="2 3" key="1">
    <citation type="submission" date="2016-06" db="EMBL/GenBank/DDBJ databases">
        <title>Comparative genomics of the ectomycorrhizal sister species Rhizopogon vinicolor and Rhizopogon vesiculosus (Basidiomycota: Boletales) reveals a divergence of the mating type B locus.</title>
        <authorList>
            <consortium name="DOE Joint Genome Institute"/>
            <person name="Mujic A.B."/>
            <person name="Kuo A."/>
            <person name="Tritt A."/>
            <person name="Lipzen A."/>
            <person name="Chen C."/>
            <person name="Johnson J."/>
            <person name="Sharma A."/>
            <person name="Barry K."/>
            <person name="Grigoriev I.V."/>
            <person name="Spatafora J.W."/>
        </authorList>
    </citation>
    <scope>NUCLEOTIDE SEQUENCE [LARGE SCALE GENOMIC DNA]</scope>
    <source>
        <strain evidence="2 3">AM-OR11-026</strain>
    </source>
</reference>
<name>A0A1B7MJ27_9AGAM</name>
<organism evidence="2 3">
    <name type="scientific">Rhizopogon vinicolor AM-OR11-026</name>
    <dbReference type="NCBI Taxonomy" id="1314800"/>
    <lineage>
        <taxon>Eukaryota</taxon>
        <taxon>Fungi</taxon>
        <taxon>Dikarya</taxon>
        <taxon>Basidiomycota</taxon>
        <taxon>Agaricomycotina</taxon>
        <taxon>Agaricomycetes</taxon>
        <taxon>Agaricomycetidae</taxon>
        <taxon>Boletales</taxon>
        <taxon>Suillineae</taxon>
        <taxon>Rhizopogonaceae</taxon>
        <taxon>Rhizopogon</taxon>
    </lineage>
</organism>
<accession>A0A1B7MJ27</accession>
<protein>
    <submittedName>
        <fullName evidence="2">Uncharacterized protein</fullName>
    </submittedName>
</protein>
<dbReference type="InParanoid" id="A0A1B7MJ27"/>
<dbReference type="AlphaFoldDB" id="A0A1B7MJ27"/>